<organism evidence="4 5">
    <name type="scientific">Cerrena zonata</name>
    <dbReference type="NCBI Taxonomy" id="2478898"/>
    <lineage>
        <taxon>Eukaryota</taxon>
        <taxon>Fungi</taxon>
        <taxon>Dikarya</taxon>
        <taxon>Basidiomycota</taxon>
        <taxon>Agaricomycotina</taxon>
        <taxon>Agaricomycetes</taxon>
        <taxon>Polyporales</taxon>
        <taxon>Cerrenaceae</taxon>
        <taxon>Cerrena</taxon>
    </lineage>
</organism>
<feature type="region of interest" description="Disordered" evidence="3">
    <location>
        <begin position="1"/>
        <end position="117"/>
    </location>
</feature>
<proteinExistence type="predicted"/>
<dbReference type="EMBL" id="JASBNA010000063">
    <property type="protein sequence ID" value="KAK7679080.1"/>
    <property type="molecule type" value="Genomic_DNA"/>
</dbReference>
<comment type="subcellular location">
    <subcellularLocation>
        <location evidence="1">Nucleus</location>
    </subcellularLocation>
</comment>
<evidence type="ECO:0000313" key="4">
    <source>
        <dbReference type="EMBL" id="KAK7679080.1"/>
    </source>
</evidence>
<dbReference type="InterPro" id="IPR007015">
    <property type="entry name" value="DNA_pol_V/MYBBP1A"/>
</dbReference>
<reference evidence="4 5" key="1">
    <citation type="submission" date="2022-09" db="EMBL/GenBank/DDBJ databases">
        <authorList>
            <person name="Palmer J.M."/>
        </authorList>
    </citation>
    <scope>NUCLEOTIDE SEQUENCE [LARGE SCALE GENOMIC DNA]</scope>
    <source>
        <strain evidence="4 5">DSM 7382</strain>
    </source>
</reference>
<dbReference type="PANTHER" id="PTHR13213">
    <property type="entry name" value="MYB-BINDING PROTEIN 1A FAMILY MEMBER"/>
    <property type="match status" value="1"/>
</dbReference>
<protein>
    <submittedName>
        <fullName evidence="4">Uncharacterized protein</fullName>
    </submittedName>
</protein>
<evidence type="ECO:0000256" key="1">
    <source>
        <dbReference type="ARBA" id="ARBA00004123"/>
    </source>
</evidence>
<evidence type="ECO:0000256" key="3">
    <source>
        <dbReference type="SAM" id="MobiDB-lite"/>
    </source>
</evidence>
<dbReference type="Pfam" id="PF04931">
    <property type="entry name" value="DNA_pol_phi"/>
    <property type="match status" value="1"/>
</dbReference>
<gene>
    <name evidence="4" type="ORF">QCA50_017839</name>
</gene>
<dbReference type="AlphaFoldDB" id="A0AAW0FC97"/>
<feature type="compositionally biased region" description="Acidic residues" evidence="3">
    <location>
        <begin position="102"/>
        <end position="117"/>
    </location>
</feature>
<dbReference type="GO" id="GO:0005730">
    <property type="term" value="C:nucleolus"/>
    <property type="evidence" value="ECO:0007669"/>
    <property type="project" value="InterPro"/>
</dbReference>
<keyword evidence="2" id="KW-0539">Nucleus</keyword>
<evidence type="ECO:0000256" key="2">
    <source>
        <dbReference type="ARBA" id="ARBA00023242"/>
    </source>
</evidence>
<accession>A0AAW0FC97</accession>
<sequence>MNLLFDVLVTKENKEGQQKLFEGEDEFKEDDEDDEDEDDEDEDKDESESHDSDDEDQGSEEDNDETNGESKQSEVDQQTQLKLAQALGIPTESSGEVKFDDIDSFGDDDGSSYESDSMDDEQMMAMDDQLAKIFKDRREAMSNISSGNKRKQEVMEAKEQMIFFKNRILDLLESFSKINSESYLNLSIIKPIVILIDLTLDKNLGVKAHKLLKTRLSKTKLSKEAFKISFDTEAKQTHYKESLLQSIEFFQSRAAEKNSNLAHSLACSQACITFSKNLVNLDPDYLNKVIDSYSQSLKNWASNPRNKIQASLFFDFVNWLNSKRTDRTE</sequence>
<comment type="caution">
    <text evidence="4">The sequence shown here is derived from an EMBL/GenBank/DDBJ whole genome shotgun (WGS) entry which is preliminary data.</text>
</comment>
<dbReference type="GO" id="GO:0006355">
    <property type="term" value="P:regulation of DNA-templated transcription"/>
    <property type="evidence" value="ECO:0007669"/>
    <property type="project" value="InterPro"/>
</dbReference>
<dbReference type="PANTHER" id="PTHR13213:SF2">
    <property type="entry name" value="MYB-BINDING PROTEIN 1A"/>
    <property type="match status" value="1"/>
</dbReference>
<feature type="compositionally biased region" description="Acidic residues" evidence="3">
    <location>
        <begin position="23"/>
        <end position="67"/>
    </location>
</feature>
<evidence type="ECO:0000313" key="5">
    <source>
        <dbReference type="Proteomes" id="UP001385951"/>
    </source>
</evidence>
<keyword evidence="5" id="KW-1185">Reference proteome</keyword>
<dbReference type="GO" id="GO:0000182">
    <property type="term" value="F:rDNA binding"/>
    <property type="evidence" value="ECO:0007669"/>
    <property type="project" value="TreeGrafter"/>
</dbReference>
<name>A0AAW0FC97_9APHY</name>
<dbReference type="Proteomes" id="UP001385951">
    <property type="component" value="Unassembled WGS sequence"/>
</dbReference>